<reference evidence="1" key="1">
    <citation type="submission" date="2021-05" db="EMBL/GenBank/DDBJ databases">
        <authorList>
            <person name="Pan Q."/>
            <person name="Jouanno E."/>
            <person name="Zahm M."/>
            <person name="Klopp C."/>
            <person name="Cabau C."/>
            <person name="Louis A."/>
            <person name="Berthelot C."/>
            <person name="Parey E."/>
            <person name="Roest Crollius H."/>
            <person name="Montfort J."/>
            <person name="Robinson-Rechavi M."/>
            <person name="Bouchez O."/>
            <person name="Lampietro C."/>
            <person name="Lopez Roques C."/>
            <person name="Donnadieu C."/>
            <person name="Postlethwait J."/>
            <person name="Bobe J."/>
            <person name="Dillon D."/>
            <person name="Chandos A."/>
            <person name="von Hippel F."/>
            <person name="Guiguen Y."/>
        </authorList>
    </citation>
    <scope>NUCLEOTIDE SEQUENCE</scope>
    <source>
        <strain evidence="1">YG-Jan2019</strain>
    </source>
</reference>
<dbReference type="EMBL" id="CM055739">
    <property type="protein sequence ID" value="KAJ8004142.1"/>
    <property type="molecule type" value="Genomic_DNA"/>
</dbReference>
<gene>
    <name evidence="1" type="ORF">DPEC_G00155700</name>
</gene>
<accession>A0ACC2GKJ6</accession>
<keyword evidence="2" id="KW-1185">Reference proteome</keyword>
<evidence type="ECO:0000313" key="2">
    <source>
        <dbReference type="Proteomes" id="UP001157502"/>
    </source>
</evidence>
<evidence type="ECO:0000313" key="1">
    <source>
        <dbReference type="EMBL" id="KAJ8004142.1"/>
    </source>
</evidence>
<dbReference type="Proteomes" id="UP001157502">
    <property type="component" value="Chromosome 12"/>
</dbReference>
<sequence>MMTSIFGDQNYLSLLCYLDDLLVFAPDEETAFLRLTMVFDRRRSHNLKLSPKKCFFLRRSVKFLGHIIDENGVSTDPSKVENICNMSSADLMEHDGVTPSQKRIRSFLGMVNYNQHFVPRFSAIAKPLFDLLKGVKRKGKYKTNKLPSRKLCASDWTPWQSQAFEDLKASLVHSVVLALPDFTRPFMLSTDASLEGLGAVLSQVQEGETRARPIAFASKSLSTSQNNYPAHRLEFLALKWSVCDKFSHWLKGHTFTIWTDNNPLTHILTKPKLDSCEQRWVAKLASYDFDIKYIPGQQNIVADALSRVPFVKESVGHRLLAEPYAGLLSAVRGMSGTSVQNAFRSSSGHKKPSPVSSIAPSTCSPLQMHVQSVEREDVSAVLQSHVEWDAGPRLRAVDVLQFLPQLVPPGQDALPAYTEKDLRDKQLEDKTLTRVLSYIERHRRPSRREMFKESAAVTRYLKHWDRLTVNNVVLYRISRHQKTKAKRFQYVVPDSLKPEVLQGIHDKAGHQAQSRSLSLARQRFFWPSLNRDVRDYVRHCQRCIVSKTVEPEGRAPLENIITTRPLELVCIDFWSAEDSRNKSVNVLVITDHFIEDGSGVFMDQTAKQVARVLWDRYFCVFGFPERIHSDQGANFESQLITHETTGYPPFYLMFGRVPRLPVDVLFRTVLHDSDVTSYDKYVACLANDLKEAMVVAQAHAAKEQDRHAQLYNRKVKGSKIVLGDRVLVANRTDRGKRKLGDTLSGREKVVHRNLILLANFFPVRDACDMSNLTSSVHATTSSISGSVDGGEARGSVFGGTGGSICATSEGLDTEYGRHSRVTVVKDRTH</sequence>
<comment type="caution">
    <text evidence="1">The sequence shown here is derived from an EMBL/GenBank/DDBJ whole genome shotgun (WGS) entry which is preliminary data.</text>
</comment>
<proteinExistence type="predicted"/>
<protein>
    <submittedName>
        <fullName evidence="1">Uncharacterized protein</fullName>
    </submittedName>
</protein>
<name>A0ACC2GKJ6_DALPE</name>
<organism evidence="1 2">
    <name type="scientific">Dallia pectoralis</name>
    <name type="common">Alaska blackfish</name>
    <dbReference type="NCBI Taxonomy" id="75939"/>
    <lineage>
        <taxon>Eukaryota</taxon>
        <taxon>Metazoa</taxon>
        <taxon>Chordata</taxon>
        <taxon>Craniata</taxon>
        <taxon>Vertebrata</taxon>
        <taxon>Euteleostomi</taxon>
        <taxon>Actinopterygii</taxon>
        <taxon>Neopterygii</taxon>
        <taxon>Teleostei</taxon>
        <taxon>Protacanthopterygii</taxon>
        <taxon>Esociformes</taxon>
        <taxon>Umbridae</taxon>
        <taxon>Dallia</taxon>
    </lineage>
</organism>